<keyword evidence="7" id="KW-1185">Reference proteome</keyword>
<comment type="similarity">
    <text evidence="1">Belongs to the FKBP6 family.</text>
</comment>
<dbReference type="EC" id="5.2.1.8" evidence="4"/>
<dbReference type="PANTHER" id="PTHR46674:SF1">
    <property type="entry name" value="INACTIVE PEPTIDYL-PROLYL CIS-TRANS ISOMERASE FKBP6"/>
    <property type="match status" value="1"/>
</dbReference>
<evidence type="ECO:0000259" key="5">
    <source>
        <dbReference type="PROSITE" id="PS50059"/>
    </source>
</evidence>
<dbReference type="EMBL" id="CAJVCH010042812">
    <property type="protein sequence ID" value="CAG7717017.1"/>
    <property type="molecule type" value="Genomic_DNA"/>
</dbReference>
<keyword evidence="3" id="KW-0802">TPR repeat</keyword>
<dbReference type="GO" id="GO:0051879">
    <property type="term" value="F:Hsp90 protein binding"/>
    <property type="evidence" value="ECO:0007669"/>
    <property type="project" value="TreeGrafter"/>
</dbReference>
<comment type="catalytic activity">
    <reaction evidence="4">
        <text>[protein]-peptidylproline (omega=180) = [protein]-peptidylproline (omega=0)</text>
        <dbReference type="Rhea" id="RHEA:16237"/>
        <dbReference type="Rhea" id="RHEA-COMP:10747"/>
        <dbReference type="Rhea" id="RHEA-COMP:10748"/>
        <dbReference type="ChEBI" id="CHEBI:83833"/>
        <dbReference type="ChEBI" id="CHEBI:83834"/>
        <dbReference type="EC" id="5.2.1.8"/>
    </reaction>
</comment>
<proteinExistence type="inferred from homology"/>
<dbReference type="SMART" id="SM00028">
    <property type="entry name" value="TPR"/>
    <property type="match status" value="3"/>
</dbReference>
<feature type="domain" description="PPIase FKBP-type" evidence="5">
    <location>
        <begin position="114"/>
        <end position="203"/>
    </location>
</feature>
<name>A0A8J2NSJ9_9HEXA</name>
<gene>
    <name evidence="6" type="ORF">AFUS01_LOCUS6496</name>
</gene>
<reference evidence="6" key="1">
    <citation type="submission" date="2021-06" db="EMBL/GenBank/DDBJ databases">
        <authorList>
            <person name="Hodson N. C."/>
            <person name="Mongue J. A."/>
            <person name="Jaron S. K."/>
        </authorList>
    </citation>
    <scope>NUCLEOTIDE SEQUENCE</scope>
</reference>
<protein>
    <recommendedName>
        <fullName evidence="4">peptidylprolyl isomerase</fullName>
        <ecNumber evidence="4">5.2.1.8</ecNumber>
    </recommendedName>
</protein>
<evidence type="ECO:0000256" key="3">
    <source>
        <dbReference type="ARBA" id="ARBA00022803"/>
    </source>
</evidence>
<evidence type="ECO:0000256" key="4">
    <source>
        <dbReference type="PROSITE-ProRule" id="PRU00277"/>
    </source>
</evidence>
<keyword evidence="2" id="KW-0677">Repeat</keyword>
<dbReference type="InterPro" id="IPR042282">
    <property type="entry name" value="FKBP6/shu"/>
</dbReference>
<dbReference type="GO" id="GO:0003755">
    <property type="term" value="F:peptidyl-prolyl cis-trans isomerase activity"/>
    <property type="evidence" value="ECO:0007669"/>
    <property type="project" value="UniProtKB-KW"/>
</dbReference>
<evidence type="ECO:0000313" key="6">
    <source>
        <dbReference type="EMBL" id="CAG7717017.1"/>
    </source>
</evidence>
<dbReference type="PROSITE" id="PS50059">
    <property type="entry name" value="FKBP_PPIASE"/>
    <property type="match status" value="1"/>
</dbReference>
<organism evidence="6 7">
    <name type="scientific">Allacma fusca</name>
    <dbReference type="NCBI Taxonomy" id="39272"/>
    <lineage>
        <taxon>Eukaryota</taxon>
        <taxon>Metazoa</taxon>
        <taxon>Ecdysozoa</taxon>
        <taxon>Arthropoda</taxon>
        <taxon>Hexapoda</taxon>
        <taxon>Collembola</taxon>
        <taxon>Symphypleona</taxon>
        <taxon>Sminthuridae</taxon>
        <taxon>Allacma</taxon>
    </lineage>
</organism>
<keyword evidence="4" id="KW-0697">Rotamase</keyword>
<evidence type="ECO:0000313" key="7">
    <source>
        <dbReference type="Proteomes" id="UP000708208"/>
    </source>
</evidence>
<evidence type="ECO:0000256" key="1">
    <source>
        <dbReference type="ARBA" id="ARBA00009648"/>
    </source>
</evidence>
<dbReference type="Proteomes" id="UP000708208">
    <property type="component" value="Unassembled WGS sequence"/>
</dbReference>
<evidence type="ECO:0000256" key="2">
    <source>
        <dbReference type="ARBA" id="ARBA00022737"/>
    </source>
</evidence>
<dbReference type="PANTHER" id="PTHR46674">
    <property type="entry name" value="INACTIVE PEPTIDYL-PROLYL CIS-TRANS ISOMERASE FKBP6"/>
    <property type="match status" value="1"/>
</dbReference>
<dbReference type="GO" id="GO:0007283">
    <property type="term" value="P:spermatogenesis"/>
    <property type="evidence" value="ECO:0007669"/>
    <property type="project" value="TreeGrafter"/>
</dbReference>
<dbReference type="InterPro" id="IPR019734">
    <property type="entry name" value="TPR_rpt"/>
</dbReference>
<accession>A0A8J2NSJ9</accession>
<dbReference type="InterPro" id="IPR001179">
    <property type="entry name" value="PPIase_FKBP_dom"/>
</dbReference>
<dbReference type="GO" id="GO:0005737">
    <property type="term" value="C:cytoplasm"/>
    <property type="evidence" value="ECO:0007669"/>
    <property type="project" value="TreeGrafter"/>
</dbReference>
<dbReference type="GO" id="GO:0034587">
    <property type="term" value="P:piRNA processing"/>
    <property type="evidence" value="ECO:0007669"/>
    <property type="project" value="TreeGrafter"/>
</dbReference>
<comment type="caution">
    <text evidence="6">The sequence shown here is derived from an EMBL/GenBank/DDBJ whole genome shotgun (WGS) entry which is preliminary data.</text>
</comment>
<sequence>MADEDNDYVGGMRHRIKDAIDMGKLRETGSCTFELEDVDDPLNLEDDEEDRKADLEAKKGFFEGISLKNLDVVHCSAEEALTDFDEVEKSWSSISEGVQKKVCRPGRGDKVPDRAKVWIHYMAYHEGSDEPFDNSVKVSRPFAFRMGEGRVIQGLEIGVASMEIKEISKFLIQPAYAFGPLGCKPRVPENSRVLFTVELLDYKIVAKCSGIFDMTVEERAELPFSEVYKAAEELKFDAKSEYINTEYQEAANMYSKAARMLEEYFATTESQEAEKNTLLYTLFNNLANCYLKLDKPKKAVKASKSAMNLPVDVTKEKAYYLFCKANFELGNIEEAKRMGDEALLICPNHNEILKLYSNVLKKLQKDNLDQKNLYKKMMAKK</sequence>
<dbReference type="Pfam" id="PF00254">
    <property type="entry name" value="FKBP_C"/>
    <property type="match status" value="1"/>
</dbReference>
<dbReference type="OrthoDB" id="8116123at2759"/>
<keyword evidence="4" id="KW-0413">Isomerase</keyword>
<dbReference type="AlphaFoldDB" id="A0A8J2NSJ9"/>